<proteinExistence type="predicted"/>
<accession>A0A5P9Q5E8</accession>
<reference evidence="1 2" key="1">
    <citation type="submission" date="2019-10" db="EMBL/GenBank/DDBJ databases">
        <title>Genome sequence of Luteimicrobium xylanilyticum HY-24.</title>
        <authorList>
            <person name="Kim D.Y."/>
            <person name="Park H.-Y."/>
        </authorList>
    </citation>
    <scope>NUCLEOTIDE SEQUENCE [LARGE SCALE GENOMIC DNA]</scope>
    <source>
        <strain evidence="1 2">HY-24</strain>
    </source>
</reference>
<organism evidence="1 2">
    <name type="scientific">Luteimicrobium xylanilyticum</name>
    <dbReference type="NCBI Taxonomy" id="1133546"/>
    <lineage>
        <taxon>Bacteria</taxon>
        <taxon>Bacillati</taxon>
        <taxon>Actinomycetota</taxon>
        <taxon>Actinomycetes</taxon>
        <taxon>Micrococcales</taxon>
        <taxon>Luteimicrobium</taxon>
    </lineage>
</organism>
<dbReference type="EMBL" id="CP045529">
    <property type="protein sequence ID" value="QFU96583.1"/>
    <property type="molecule type" value="Genomic_DNA"/>
</dbReference>
<protein>
    <submittedName>
        <fullName evidence="1">Uncharacterized protein</fullName>
    </submittedName>
</protein>
<dbReference type="Proteomes" id="UP000326702">
    <property type="component" value="Chromosome"/>
</dbReference>
<gene>
    <name evidence="1" type="ORF">KDY119_00067</name>
</gene>
<keyword evidence="2" id="KW-1185">Reference proteome</keyword>
<name>A0A5P9Q5E8_9MICO</name>
<dbReference type="AlphaFoldDB" id="A0A5P9Q5E8"/>
<evidence type="ECO:0000313" key="2">
    <source>
        <dbReference type="Proteomes" id="UP000326702"/>
    </source>
</evidence>
<evidence type="ECO:0000313" key="1">
    <source>
        <dbReference type="EMBL" id="QFU96583.1"/>
    </source>
</evidence>
<sequence>MDRTTTHRGDGMAWLTVWRFETPDGAREAARVLPDRPGVRRGVVTWTDADKHPTLTLHEGRTSMREVGRDYLQGIVGMGFGSSRGTAYLAGGGLELELGMDWRVADEIEDALVRGTSAVVLASEDGADVEAVRSALVGGAVVVDRELTQDESVLRT</sequence>
<dbReference type="KEGG" id="lxl:KDY119_00067"/>